<feature type="region of interest" description="Disordered" evidence="1">
    <location>
        <begin position="66"/>
        <end position="85"/>
    </location>
</feature>
<organism evidence="2 3">
    <name type="scientific">Staphylotrichum longicolle</name>
    <dbReference type="NCBI Taxonomy" id="669026"/>
    <lineage>
        <taxon>Eukaryota</taxon>
        <taxon>Fungi</taxon>
        <taxon>Dikarya</taxon>
        <taxon>Ascomycota</taxon>
        <taxon>Pezizomycotina</taxon>
        <taxon>Sordariomycetes</taxon>
        <taxon>Sordariomycetidae</taxon>
        <taxon>Sordariales</taxon>
        <taxon>Chaetomiaceae</taxon>
        <taxon>Staphylotrichum</taxon>
    </lineage>
</organism>
<feature type="region of interest" description="Disordered" evidence="1">
    <location>
        <begin position="1"/>
        <end position="41"/>
    </location>
</feature>
<keyword evidence="3" id="KW-1185">Reference proteome</keyword>
<sequence>MPSNVLEDNISPRSSEASLNQRNGVNQAIPGEVGTNSSGPALSRTIHPAANALESFELDTPISLARPSTELSPRSASPLASLEPQPSDLDREAFALLLEKKIVFSKGGTKDPQWSTLAILLNRFSDDEMVLNFALAAALTELSWKPDTLQELQRSLAMQARASELYTTGKEMLFCLIGSSAVDEPDHFRVVASFWFWHLQHWRDFDQDRLAHSELSKCMREYYLRHNLVRLLAARELYAGERNSRMACMARLTTWLFWADVPACFQGHGGAFSKLLLESPLDALSRIYSRGKSTQRSNFPRYPAEQIRDDDHNERTFELLHDVWVLNQIITDVLDSGTMLSPDQVVELGNRIKELLLGRNANTVALAESPDAVRDRHLGNADWAVASLYALCIYLFRCTLDSGPDALAVLPPEVSAIARDTSGLLWIMDRSIKRGPEGQSERFQWPIFWAGIESFEKCSWLQRDWVQGKLTSPSLLATFQVIQEEQLATGLRAGIGRVREVCREPWGGVL</sequence>
<gene>
    <name evidence="2" type="ORF">NEMBOFW57_008554</name>
</gene>
<dbReference type="Proteomes" id="UP001197093">
    <property type="component" value="Unassembled WGS sequence"/>
</dbReference>
<feature type="compositionally biased region" description="Low complexity" evidence="1">
    <location>
        <begin position="70"/>
        <end position="84"/>
    </location>
</feature>
<reference evidence="2" key="1">
    <citation type="submission" date="2023-02" db="EMBL/GenBank/DDBJ databases">
        <authorList>
            <person name="Palmer J.M."/>
        </authorList>
    </citation>
    <scope>NUCLEOTIDE SEQUENCE</scope>
    <source>
        <strain evidence="2">FW57</strain>
    </source>
</reference>
<protein>
    <submittedName>
        <fullName evidence="2">Uncharacterized protein</fullName>
    </submittedName>
</protein>
<dbReference type="AlphaFoldDB" id="A0AAD4HVY4"/>
<evidence type="ECO:0000313" key="3">
    <source>
        <dbReference type="Proteomes" id="UP001197093"/>
    </source>
</evidence>
<dbReference type="EMBL" id="JAHCVI010000004">
    <property type="protein sequence ID" value="KAG7286247.1"/>
    <property type="molecule type" value="Genomic_DNA"/>
</dbReference>
<name>A0AAD4HVY4_9PEZI</name>
<proteinExistence type="predicted"/>
<comment type="caution">
    <text evidence="2">The sequence shown here is derived from an EMBL/GenBank/DDBJ whole genome shotgun (WGS) entry which is preliminary data.</text>
</comment>
<accession>A0AAD4HVY4</accession>
<feature type="compositionally biased region" description="Polar residues" evidence="1">
    <location>
        <begin position="11"/>
        <end position="26"/>
    </location>
</feature>
<evidence type="ECO:0000313" key="2">
    <source>
        <dbReference type="EMBL" id="KAG7286247.1"/>
    </source>
</evidence>
<evidence type="ECO:0000256" key="1">
    <source>
        <dbReference type="SAM" id="MobiDB-lite"/>
    </source>
</evidence>